<dbReference type="Pfam" id="PF13302">
    <property type="entry name" value="Acetyltransf_3"/>
    <property type="match status" value="1"/>
</dbReference>
<dbReference type="Gene3D" id="3.40.630.30">
    <property type="match status" value="1"/>
</dbReference>
<dbReference type="AlphaFoldDB" id="A0A1P9WW91"/>
<organism evidence="2 3">
    <name type="scientific">Spirosoma montaniterrae</name>
    <dbReference type="NCBI Taxonomy" id="1178516"/>
    <lineage>
        <taxon>Bacteria</taxon>
        <taxon>Pseudomonadati</taxon>
        <taxon>Bacteroidota</taxon>
        <taxon>Cytophagia</taxon>
        <taxon>Cytophagales</taxon>
        <taxon>Cytophagaceae</taxon>
        <taxon>Spirosoma</taxon>
    </lineage>
</organism>
<dbReference type="KEGG" id="smon:AWR27_10015"/>
<dbReference type="SUPFAM" id="SSF55729">
    <property type="entry name" value="Acyl-CoA N-acyltransferases (Nat)"/>
    <property type="match status" value="1"/>
</dbReference>
<sequence length="183" mass="20939">MDTPVTLQTQRLRLRPWLPADAEPFARMNADPEVMAHYPTRLTRAQSDEQMNRLARHITETGWGLWAVEVIDIEPFIGYCGLWPATFDAPFTPAIEIGWRIARPFWGKSYAFEAAEAAMNFGFETLGLAEIVSFTTPANVRSQRLMERLGMSRNPADDFDHPRLPVGHPMRPHVLYRKSRDLS</sequence>
<protein>
    <submittedName>
        <fullName evidence="2">GNAT family acetyltransferase</fullName>
    </submittedName>
</protein>
<dbReference type="PANTHER" id="PTHR43792:SF1">
    <property type="entry name" value="N-ACETYLTRANSFERASE DOMAIN-CONTAINING PROTEIN"/>
    <property type="match status" value="1"/>
</dbReference>
<dbReference type="OrthoDB" id="9788916at2"/>
<dbReference type="InterPro" id="IPR051531">
    <property type="entry name" value="N-acetyltransferase"/>
</dbReference>
<dbReference type="EMBL" id="CP014263">
    <property type="protein sequence ID" value="AQG79633.1"/>
    <property type="molecule type" value="Genomic_DNA"/>
</dbReference>
<evidence type="ECO:0000313" key="2">
    <source>
        <dbReference type="EMBL" id="AQG79633.1"/>
    </source>
</evidence>
<evidence type="ECO:0000313" key="3">
    <source>
        <dbReference type="Proteomes" id="UP000187941"/>
    </source>
</evidence>
<name>A0A1P9WW91_9BACT</name>
<accession>A0A1P9WW91</accession>
<keyword evidence="3" id="KW-1185">Reference proteome</keyword>
<evidence type="ECO:0000259" key="1">
    <source>
        <dbReference type="PROSITE" id="PS51186"/>
    </source>
</evidence>
<dbReference type="InterPro" id="IPR000182">
    <property type="entry name" value="GNAT_dom"/>
</dbReference>
<dbReference type="RefSeq" id="WP_077131067.1">
    <property type="nucleotide sequence ID" value="NZ_CP014263.1"/>
</dbReference>
<reference evidence="2 3" key="1">
    <citation type="submission" date="2016-01" db="EMBL/GenBank/DDBJ databases">
        <authorList>
            <person name="Oliw E.H."/>
        </authorList>
    </citation>
    <scope>NUCLEOTIDE SEQUENCE [LARGE SCALE GENOMIC DNA]</scope>
    <source>
        <strain evidence="2 3">DY10</strain>
    </source>
</reference>
<dbReference type="PROSITE" id="PS51186">
    <property type="entry name" value="GNAT"/>
    <property type="match status" value="1"/>
</dbReference>
<gene>
    <name evidence="2" type="ORF">AWR27_10015</name>
</gene>
<feature type="domain" description="N-acetyltransferase" evidence="1">
    <location>
        <begin position="12"/>
        <end position="181"/>
    </location>
</feature>
<proteinExistence type="predicted"/>
<dbReference type="GO" id="GO:0016747">
    <property type="term" value="F:acyltransferase activity, transferring groups other than amino-acyl groups"/>
    <property type="evidence" value="ECO:0007669"/>
    <property type="project" value="InterPro"/>
</dbReference>
<dbReference type="InterPro" id="IPR016181">
    <property type="entry name" value="Acyl_CoA_acyltransferase"/>
</dbReference>
<dbReference type="STRING" id="1178516.AWR27_10015"/>
<dbReference type="PANTHER" id="PTHR43792">
    <property type="entry name" value="GNAT FAMILY, PUTATIVE (AFU_ORTHOLOGUE AFUA_3G00765)-RELATED-RELATED"/>
    <property type="match status" value="1"/>
</dbReference>
<keyword evidence="2" id="KW-0808">Transferase</keyword>
<dbReference type="Proteomes" id="UP000187941">
    <property type="component" value="Chromosome"/>
</dbReference>